<evidence type="ECO:0000313" key="6">
    <source>
        <dbReference type="EMBL" id="VDN57092.1"/>
    </source>
</evidence>
<dbReference type="PROSITE" id="PS50010">
    <property type="entry name" value="DH_2"/>
    <property type="match status" value="1"/>
</dbReference>
<dbReference type="Pfam" id="PF00018">
    <property type="entry name" value="SH3_1"/>
    <property type="match status" value="1"/>
</dbReference>
<dbReference type="PANTHER" id="PTHR22834">
    <property type="entry name" value="NUCLEAR FUSION PROTEIN FUS2"/>
    <property type="match status" value="1"/>
</dbReference>
<dbReference type="EMBL" id="UYYG01001158">
    <property type="protein sequence ID" value="VDN57092.1"/>
    <property type="molecule type" value="Genomic_DNA"/>
</dbReference>
<evidence type="ECO:0000259" key="4">
    <source>
        <dbReference type="PROSITE" id="PS50002"/>
    </source>
</evidence>
<dbReference type="Proteomes" id="UP000038040">
    <property type="component" value="Unplaced"/>
</dbReference>
<dbReference type="OrthoDB" id="27823at2759"/>
<dbReference type="Pfam" id="PF00621">
    <property type="entry name" value="RhoGEF"/>
    <property type="match status" value="1"/>
</dbReference>
<feature type="domain" description="DH" evidence="5">
    <location>
        <begin position="415"/>
        <end position="595"/>
    </location>
</feature>
<dbReference type="Gene3D" id="1.20.900.10">
    <property type="entry name" value="Dbl homology (DH) domain"/>
    <property type="match status" value="1"/>
</dbReference>
<dbReference type="Pfam" id="PF14604">
    <property type="entry name" value="SH3_9"/>
    <property type="match status" value="1"/>
</dbReference>
<dbReference type="WBParaSite" id="DME_0000270501-mRNA-1">
    <property type="protein sequence ID" value="DME_0000270501-mRNA-1"/>
    <property type="gene ID" value="DME_0000270501"/>
</dbReference>
<dbReference type="CDD" id="cd00174">
    <property type="entry name" value="SH3"/>
    <property type="match status" value="1"/>
</dbReference>
<evidence type="ECO:0000313" key="8">
    <source>
        <dbReference type="Proteomes" id="UP000274756"/>
    </source>
</evidence>
<dbReference type="SMART" id="SM00326">
    <property type="entry name" value="SH3"/>
    <property type="match status" value="3"/>
</dbReference>
<gene>
    <name evidence="6" type="ORF">DME_LOCUS7065</name>
</gene>
<reference evidence="6 8" key="2">
    <citation type="submission" date="2018-11" db="EMBL/GenBank/DDBJ databases">
        <authorList>
            <consortium name="Pathogen Informatics"/>
        </authorList>
    </citation>
    <scope>NUCLEOTIDE SEQUENCE [LARGE SCALE GENOMIC DNA]</scope>
</reference>
<dbReference type="STRING" id="318479.A0A158Q3M7"/>
<evidence type="ECO:0000256" key="3">
    <source>
        <dbReference type="SAM" id="MobiDB-lite"/>
    </source>
</evidence>
<dbReference type="Gene3D" id="1.20.1270.60">
    <property type="entry name" value="Arfaptin homology (AH) domain/BAR domain"/>
    <property type="match status" value="1"/>
</dbReference>
<keyword evidence="1 2" id="KW-0728">SH3 domain</keyword>
<accession>A0A158Q3M7</accession>
<evidence type="ECO:0000256" key="2">
    <source>
        <dbReference type="PROSITE-ProRule" id="PRU00192"/>
    </source>
</evidence>
<dbReference type="SUPFAM" id="SSF50044">
    <property type="entry name" value="SH3-domain"/>
    <property type="match status" value="3"/>
</dbReference>
<feature type="region of interest" description="Disordered" evidence="3">
    <location>
        <begin position="352"/>
        <end position="382"/>
    </location>
</feature>
<feature type="domain" description="SH3" evidence="4">
    <location>
        <begin position="1174"/>
        <end position="1236"/>
    </location>
</feature>
<organism evidence="7 9">
    <name type="scientific">Dracunculus medinensis</name>
    <name type="common">Guinea worm</name>
    <dbReference type="NCBI Taxonomy" id="318479"/>
    <lineage>
        <taxon>Eukaryota</taxon>
        <taxon>Metazoa</taxon>
        <taxon>Ecdysozoa</taxon>
        <taxon>Nematoda</taxon>
        <taxon>Chromadorea</taxon>
        <taxon>Rhabditida</taxon>
        <taxon>Spirurina</taxon>
        <taxon>Dracunculoidea</taxon>
        <taxon>Dracunculidae</taxon>
        <taxon>Dracunculus</taxon>
    </lineage>
</organism>
<evidence type="ECO:0000256" key="1">
    <source>
        <dbReference type="ARBA" id="ARBA00022443"/>
    </source>
</evidence>
<sequence length="1236" mass="140186">MNIIGRYVRIKQPINGVGDARNEERIDVVEDEIIRILSAKEDSWHCGQRLSGELVSIQAENFELIDLPDLRSSELYFVASCAEYNSEYRSDISFNKYTVIIVSKVVDENWLIGTVVGQNGKRLGCAGMFPKCFTVKLDVASGNSHCKQEEVGNSEEIVRFRSGVFDNTQSLSHHDVEASTALGVSRESIFDESKLFSSVGSENSIGIASVLFDFIGRDSDELSVHAGESVSVLEFVTNDWVRCYDPGENRTGIIPASFLNIFLNDGDELDELRFDYDIEGFNLGKEKNFSSYYSFASLDSSQRNRPLSPPTYKESTEQQNLELAKSLHGIDANADTTCCTPDFSKISAIRIAPKRPPPPKLNSGTRLISSAETPKNLPPPRPPCLSQQKVLTALHDRIQRNHSVNESTANDAIIMKQRIIDDLISSEQQYLNDIAMWETEVIGSAEISIENKKILTNGIPQLKDLSKKLISLLTEEQSKPLDSQYYGYAFMQLRDDFIRTFGMHFRTMKTMNDIVEGKDAKLHMALANCLVEMRALGSTVFDLPSAISRPIHRCLKYPVFIGEILKNTPLNHADHPRLLEALKQMNILVTKMNESKRRKELNMKYRNSEPQSFSKRLSRLNIHTVKKKSNRFKYRLSSQIGLINVDSDIDFDSLAQSLDACERRICRLLHSLQLYKRLMFARSRRYADIYTSPEKLTLNSDTVIVEIRTHCRKLLRVVASVVDNVNRNIGQEAKKYLRLPITKLIQKRYDKLIDYVSARKEGKNPDDVKIKKCDYEALNVQLKTKLPKLIENLNLKTLSLVKNIIVEDIETFTQLDIDRFKLSHKARCFIKIPFRNFIDPVHQRLKTFIIIGKQANEELNFLNAVGISRSPIFRLDYKTDGDGEGRSQTAVERRMIIQMMVAQNLQYCLMTVKKRWPSIELGYYDRINQIFAEVGDVVIVLEKGNNSCLCDSGVVQGHIPLEYLEPFNKSIYAACESAKSVEVYSIPETNLSLVPDINSLTPSSLAPPHSALKSMVKITNENVETNLIDLDENLLDLNSSVSATFLDHMNYDSQQASSAFSSIDPFDSCIHQETTPNATSDPFYDLFQLAKASQYLKNGHPISSITVPPIPLKPKQIEAGKTSSAEMDRITTIPEIPERDKKEFMKPIRQAPPIPSSEDRKISDEIEIEDDDKKKWLRCKADFLYEAKDDLQISLAENDEVIVLKKSDDEGNDQWWLVKNKNGQTGFVPANYLSRI</sequence>
<reference evidence="9" key="1">
    <citation type="submission" date="2016-04" db="UniProtKB">
        <authorList>
            <consortium name="WormBaseParasite"/>
        </authorList>
    </citation>
    <scope>IDENTIFICATION</scope>
</reference>
<dbReference type="SMART" id="SM00325">
    <property type="entry name" value="RhoGEF"/>
    <property type="match status" value="1"/>
</dbReference>
<name>A0A158Q3M7_DRAME</name>
<dbReference type="Proteomes" id="UP000274756">
    <property type="component" value="Unassembled WGS sequence"/>
</dbReference>
<dbReference type="PANTHER" id="PTHR22834:SF20">
    <property type="entry name" value="SH3 DOMAIN-CONTAINING PROTEIN"/>
    <property type="match status" value="1"/>
</dbReference>
<dbReference type="InterPro" id="IPR000219">
    <property type="entry name" value="DH_dom"/>
</dbReference>
<evidence type="ECO:0000313" key="7">
    <source>
        <dbReference type="Proteomes" id="UP000038040"/>
    </source>
</evidence>
<feature type="compositionally biased region" description="Polar residues" evidence="3">
    <location>
        <begin position="362"/>
        <end position="373"/>
    </location>
</feature>
<dbReference type="InterPro" id="IPR027267">
    <property type="entry name" value="AH/BAR_dom_sf"/>
</dbReference>
<evidence type="ECO:0000259" key="5">
    <source>
        <dbReference type="PROSITE" id="PS50010"/>
    </source>
</evidence>
<evidence type="ECO:0000313" key="9">
    <source>
        <dbReference type="WBParaSite" id="DME_0000270501-mRNA-1"/>
    </source>
</evidence>
<proteinExistence type="predicted"/>
<dbReference type="AlphaFoldDB" id="A0A158Q3M7"/>
<keyword evidence="8" id="KW-1185">Reference proteome</keyword>
<dbReference type="SUPFAM" id="SSF48065">
    <property type="entry name" value="DBL homology domain (DH-domain)"/>
    <property type="match status" value="1"/>
</dbReference>
<dbReference type="InterPro" id="IPR036028">
    <property type="entry name" value="SH3-like_dom_sf"/>
</dbReference>
<dbReference type="PROSITE" id="PS50002">
    <property type="entry name" value="SH3"/>
    <property type="match status" value="2"/>
</dbReference>
<dbReference type="InterPro" id="IPR001452">
    <property type="entry name" value="SH3_domain"/>
</dbReference>
<dbReference type="InterPro" id="IPR051492">
    <property type="entry name" value="Dynamin-Rho_GEF"/>
</dbReference>
<dbReference type="GO" id="GO:0005085">
    <property type="term" value="F:guanyl-nucleotide exchange factor activity"/>
    <property type="evidence" value="ECO:0007669"/>
    <property type="project" value="InterPro"/>
</dbReference>
<dbReference type="InterPro" id="IPR035899">
    <property type="entry name" value="DBL_dom_sf"/>
</dbReference>
<protein>
    <submittedName>
        <fullName evidence="9">Dynamin-binding protein</fullName>
    </submittedName>
</protein>
<dbReference type="SUPFAM" id="SSF103657">
    <property type="entry name" value="BAR/IMD domain-like"/>
    <property type="match status" value="1"/>
</dbReference>
<dbReference type="Gene3D" id="2.30.30.40">
    <property type="entry name" value="SH3 Domains"/>
    <property type="match status" value="3"/>
</dbReference>
<feature type="domain" description="SH3" evidence="4">
    <location>
        <begin position="203"/>
        <end position="264"/>
    </location>
</feature>
<dbReference type="GO" id="GO:0005737">
    <property type="term" value="C:cytoplasm"/>
    <property type="evidence" value="ECO:0007669"/>
    <property type="project" value="TreeGrafter"/>
</dbReference>